<gene>
    <name evidence="3" type="ORF">U9M48_039255</name>
</gene>
<reference evidence="3 4" key="1">
    <citation type="submission" date="2024-02" db="EMBL/GenBank/DDBJ databases">
        <title>High-quality chromosome-scale genome assembly of Pensacola bahiagrass (Paspalum notatum Flugge var. saurae).</title>
        <authorList>
            <person name="Vega J.M."/>
            <person name="Podio M."/>
            <person name="Orjuela J."/>
            <person name="Siena L.A."/>
            <person name="Pessino S.C."/>
            <person name="Combes M.C."/>
            <person name="Mariac C."/>
            <person name="Albertini E."/>
            <person name="Pupilli F."/>
            <person name="Ortiz J.P.A."/>
            <person name="Leblanc O."/>
        </authorList>
    </citation>
    <scope>NUCLEOTIDE SEQUENCE [LARGE SCALE GENOMIC DNA]</scope>
    <source>
        <strain evidence="3">R1</strain>
        <tissue evidence="3">Leaf</tissue>
    </source>
</reference>
<feature type="domain" description="Myb/SANT-like" evidence="2">
    <location>
        <begin position="186"/>
        <end position="246"/>
    </location>
</feature>
<sequence length="248" mass="26714">MASCPPPATRAPLTPPELSMLDFAGTLHHDATLEAAYGDGVYSLGGSGTASYGHAVYGHGTNVEDGDVEAAVQYFREGDDGYIPPDATDDQYYSLDMNGDTSRGRTRGRGLDRSRRFTQPRQAPSAVGWGRGWGWGRSRGRGLTTSVNDVQPVVSAGQNANATVVNGSTSQRSAKNPIDSQGDMDWSVPEHVSIVCSLFAEQVEKGNQPNTHLNAVGYAEVSSRFFQMTGIELTKTQQKNKWKKLKGD</sequence>
<dbReference type="InterPro" id="IPR024752">
    <property type="entry name" value="Myb/SANT-like_dom"/>
</dbReference>
<dbReference type="Pfam" id="PF12776">
    <property type="entry name" value="Myb_DNA-bind_3"/>
    <property type="match status" value="1"/>
</dbReference>
<keyword evidence="4" id="KW-1185">Reference proteome</keyword>
<dbReference type="PANTHER" id="PTHR47851">
    <property type="entry name" value="OS06G0588700 PROTEIN-RELATED"/>
    <property type="match status" value="1"/>
</dbReference>
<proteinExistence type="predicted"/>
<name>A0AAQ3UN86_PASNO</name>
<dbReference type="AlphaFoldDB" id="A0AAQ3UN86"/>
<protein>
    <recommendedName>
        <fullName evidence="2">Myb/SANT-like domain-containing protein</fullName>
    </recommendedName>
</protein>
<evidence type="ECO:0000256" key="1">
    <source>
        <dbReference type="SAM" id="MobiDB-lite"/>
    </source>
</evidence>
<dbReference type="EMBL" id="CP144753">
    <property type="protein sequence ID" value="WVZ93260.1"/>
    <property type="molecule type" value="Genomic_DNA"/>
</dbReference>
<accession>A0AAQ3UN86</accession>
<evidence type="ECO:0000259" key="2">
    <source>
        <dbReference type="Pfam" id="PF12776"/>
    </source>
</evidence>
<organism evidence="3 4">
    <name type="scientific">Paspalum notatum var. saurae</name>
    <dbReference type="NCBI Taxonomy" id="547442"/>
    <lineage>
        <taxon>Eukaryota</taxon>
        <taxon>Viridiplantae</taxon>
        <taxon>Streptophyta</taxon>
        <taxon>Embryophyta</taxon>
        <taxon>Tracheophyta</taxon>
        <taxon>Spermatophyta</taxon>
        <taxon>Magnoliopsida</taxon>
        <taxon>Liliopsida</taxon>
        <taxon>Poales</taxon>
        <taxon>Poaceae</taxon>
        <taxon>PACMAD clade</taxon>
        <taxon>Panicoideae</taxon>
        <taxon>Andropogonodae</taxon>
        <taxon>Paspaleae</taxon>
        <taxon>Paspalinae</taxon>
        <taxon>Paspalum</taxon>
    </lineage>
</organism>
<dbReference type="PANTHER" id="PTHR47851:SF1">
    <property type="entry name" value="OS06G0588700 PROTEIN"/>
    <property type="match status" value="1"/>
</dbReference>
<dbReference type="Proteomes" id="UP001341281">
    <property type="component" value="Chromosome 09"/>
</dbReference>
<evidence type="ECO:0000313" key="3">
    <source>
        <dbReference type="EMBL" id="WVZ93260.1"/>
    </source>
</evidence>
<feature type="region of interest" description="Disordered" evidence="1">
    <location>
        <begin position="79"/>
        <end position="131"/>
    </location>
</feature>
<evidence type="ECO:0000313" key="4">
    <source>
        <dbReference type="Proteomes" id="UP001341281"/>
    </source>
</evidence>